<dbReference type="Gene3D" id="3.40.50.261">
    <property type="entry name" value="Succinyl-CoA synthetase domains"/>
    <property type="match status" value="2"/>
</dbReference>
<dbReference type="GO" id="GO:0005739">
    <property type="term" value="C:mitochondrion"/>
    <property type="evidence" value="ECO:0007669"/>
    <property type="project" value="TreeGrafter"/>
</dbReference>
<dbReference type="PANTHER" id="PTHR11117:SF6">
    <property type="entry name" value="SYNTHETASE SUBUNIT ALPHA, PUTATIVE (AFU_ORTHOLOGUE AFUA_1G10830)-RELATED"/>
    <property type="match status" value="1"/>
</dbReference>
<dbReference type="FunFam" id="3.40.50.720:FF:000340">
    <property type="entry name" value="Succinyl-CoA synthetase subunit alpha"/>
    <property type="match status" value="1"/>
</dbReference>
<evidence type="ECO:0000313" key="4">
    <source>
        <dbReference type="Proteomes" id="UP000243723"/>
    </source>
</evidence>
<organism evidence="3 4">
    <name type="scientific">Elsinoe australis</name>
    <dbReference type="NCBI Taxonomy" id="40998"/>
    <lineage>
        <taxon>Eukaryota</taxon>
        <taxon>Fungi</taxon>
        <taxon>Dikarya</taxon>
        <taxon>Ascomycota</taxon>
        <taxon>Pezizomycotina</taxon>
        <taxon>Dothideomycetes</taxon>
        <taxon>Dothideomycetidae</taxon>
        <taxon>Myriangiales</taxon>
        <taxon>Elsinoaceae</taxon>
        <taxon>Elsinoe</taxon>
    </lineage>
</organism>
<evidence type="ECO:0000256" key="1">
    <source>
        <dbReference type="SAM" id="MobiDB-lite"/>
    </source>
</evidence>
<protein>
    <recommendedName>
        <fullName evidence="2">CoA-binding domain-containing protein</fullName>
    </recommendedName>
</protein>
<dbReference type="InterPro" id="IPR005811">
    <property type="entry name" value="SUCC_ACL_C"/>
</dbReference>
<gene>
    <name evidence="3" type="ORF">B9Z65_2779</name>
</gene>
<dbReference type="SMART" id="SM00881">
    <property type="entry name" value="CoA_binding"/>
    <property type="match status" value="1"/>
</dbReference>
<evidence type="ECO:0000259" key="2">
    <source>
        <dbReference type="SMART" id="SM00881"/>
    </source>
</evidence>
<dbReference type="Pfam" id="PF02629">
    <property type="entry name" value="CoA_binding"/>
    <property type="match status" value="1"/>
</dbReference>
<dbReference type="InterPro" id="IPR036291">
    <property type="entry name" value="NAD(P)-bd_dom_sf"/>
</dbReference>
<feature type="region of interest" description="Disordered" evidence="1">
    <location>
        <begin position="334"/>
        <end position="364"/>
    </location>
</feature>
<feature type="compositionally biased region" description="Polar residues" evidence="1">
    <location>
        <begin position="336"/>
        <end position="351"/>
    </location>
</feature>
<proteinExistence type="predicted"/>
<dbReference type="GO" id="GO:0004775">
    <property type="term" value="F:succinate-CoA ligase (ADP-forming) activity"/>
    <property type="evidence" value="ECO:0007669"/>
    <property type="project" value="TreeGrafter"/>
</dbReference>
<accession>A0A2P8A4K1</accession>
<dbReference type="PRINTS" id="PR01798">
    <property type="entry name" value="SCOASYNTHASE"/>
</dbReference>
<dbReference type="SUPFAM" id="SSF51735">
    <property type="entry name" value="NAD(P)-binding Rossmann-fold domains"/>
    <property type="match status" value="1"/>
</dbReference>
<feature type="region of interest" description="Disordered" evidence="1">
    <location>
        <begin position="1"/>
        <end position="30"/>
    </location>
</feature>
<dbReference type="InterPro" id="IPR016102">
    <property type="entry name" value="Succinyl-CoA_synth-like"/>
</dbReference>
<feature type="compositionally biased region" description="Polar residues" evidence="1">
    <location>
        <begin position="11"/>
        <end position="30"/>
    </location>
</feature>
<feature type="domain" description="CoA-binding" evidence="2">
    <location>
        <begin position="41"/>
        <end position="135"/>
    </location>
</feature>
<keyword evidence="4" id="KW-1185">Reference proteome</keyword>
<dbReference type="AlphaFoldDB" id="A0A2P8A4K1"/>
<comment type="caution">
    <text evidence="3">The sequence shown here is derived from an EMBL/GenBank/DDBJ whole genome shotgun (WGS) entry which is preliminary data.</text>
</comment>
<dbReference type="Pfam" id="PF00549">
    <property type="entry name" value="Ligase_CoA"/>
    <property type="match status" value="2"/>
</dbReference>
<dbReference type="GO" id="GO:0006099">
    <property type="term" value="P:tricarboxylic acid cycle"/>
    <property type="evidence" value="ECO:0007669"/>
    <property type="project" value="TreeGrafter"/>
</dbReference>
<dbReference type="PANTHER" id="PTHR11117">
    <property type="entry name" value="SUCCINYL-COA LIGASE SUBUNIT ALPHA"/>
    <property type="match status" value="1"/>
</dbReference>
<dbReference type="STRING" id="40998.A0A2P8A4K1"/>
<dbReference type="OrthoDB" id="1664372at2759"/>
<dbReference type="InterPro" id="IPR003781">
    <property type="entry name" value="CoA-bd"/>
</dbReference>
<reference evidence="3 4" key="1">
    <citation type="submission" date="2017-05" db="EMBL/GenBank/DDBJ databases">
        <title>Draft genome sequence of Elsinoe australis.</title>
        <authorList>
            <person name="Cheng Q."/>
        </authorList>
    </citation>
    <scope>NUCLEOTIDE SEQUENCE [LARGE SCALE GENOMIC DNA]</scope>
    <source>
        <strain evidence="3 4">NL1</strain>
    </source>
</reference>
<dbReference type="Proteomes" id="UP000243723">
    <property type="component" value="Unassembled WGS sequence"/>
</dbReference>
<dbReference type="SUPFAM" id="SSF52210">
    <property type="entry name" value="Succinyl-CoA synthetase domains"/>
    <property type="match status" value="2"/>
</dbReference>
<dbReference type="GO" id="GO:0009361">
    <property type="term" value="C:succinate-CoA ligase complex (ADP-forming)"/>
    <property type="evidence" value="ECO:0007669"/>
    <property type="project" value="TreeGrafter"/>
</dbReference>
<dbReference type="GO" id="GO:0004776">
    <property type="term" value="F:succinate-CoA ligase (GDP-forming) activity"/>
    <property type="evidence" value="ECO:0007669"/>
    <property type="project" value="TreeGrafter"/>
</dbReference>
<name>A0A2P8A4K1_9PEZI</name>
<evidence type="ECO:0000313" key="3">
    <source>
        <dbReference type="EMBL" id="PSK55390.1"/>
    </source>
</evidence>
<dbReference type="FunFam" id="3.40.50.261:FF:000001">
    <property type="entry name" value="Succinate--CoA ligase [ADP-forming] subunit beta"/>
    <property type="match status" value="1"/>
</dbReference>
<sequence length="711" mass="76255">MWTRSGGRLSFTLSRTSKPHTRSISTNTAKSDTGTLHHLQIGKHTKVIYQGFTGRVATNNARESLEWGTNIVGGVKPGEDGEHLGLPVCPSVRAAVDRLKPDATAIFVPMTGAARAIEEAIEAEIPLIVAVAEHIPVHDILRINEMLRTTKKSRFVGANSPGIIAPLGNCRIGFQPLPIYRPGHVGVIAKSGTLSYEAVGSLTRAGLGQSICIGAGGDVVAGTTLVDGFKALRNDPDTHAIVLVGEVGGSAEEDVAHLIQRYKKMDPNPKPIVALVAGRTAPRGRIMGHAGAFMAPAEGTAQRKYQALQSSGAVMVDHPEQFGPVLKALLHARRSMPQSSAAPTQTSSPFASPQKRGFHSGTRPTFATRRLNQSQTRQLHLTGSTAVDILRPHISDVEFSTKRGKQSNSVEVGISINRVQGRPQTIYRPSALGPNGNRGVAYNLSNGITPRLHSRIVEECQKYNSQEKIQIPDFEQFTPYLRDIYNSLAAFHKAHEAISITAYLSLTSSGIPVLSSPQIHLDDSAFKSAGRQTDLFALRDKAAEDQSSVAAEDSGIVYVTLHPDDPDATIGTLVNGAGLAMNTVDVLSLPPYNGKCANFLDTGGKATSETVKRSFELVLADKRVKVIFVNIFGGLTDCGMIADGVMLAFKEVDMRGVKVVVRLRGTNEEVGQRKIAESGLELEAFDGFEEAAERVVELAGRNGEGEVRAEQ</sequence>
<dbReference type="EMBL" id="NHZQ01000067">
    <property type="protein sequence ID" value="PSK55390.1"/>
    <property type="molecule type" value="Genomic_DNA"/>
</dbReference>
<dbReference type="Gene3D" id="3.40.50.720">
    <property type="entry name" value="NAD(P)-binding Rossmann-like Domain"/>
    <property type="match status" value="1"/>
</dbReference>